<organism evidence="1 2">
    <name type="scientific">Dreissena polymorpha</name>
    <name type="common">Zebra mussel</name>
    <name type="synonym">Mytilus polymorpha</name>
    <dbReference type="NCBI Taxonomy" id="45954"/>
    <lineage>
        <taxon>Eukaryota</taxon>
        <taxon>Metazoa</taxon>
        <taxon>Spiralia</taxon>
        <taxon>Lophotrochozoa</taxon>
        <taxon>Mollusca</taxon>
        <taxon>Bivalvia</taxon>
        <taxon>Autobranchia</taxon>
        <taxon>Heteroconchia</taxon>
        <taxon>Euheterodonta</taxon>
        <taxon>Imparidentia</taxon>
        <taxon>Neoheterodontei</taxon>
        <taxon>Myida</taxon>
        <taxon>Dreissenoidea</taxon>
        <taxon>Dreissenidae</taxon>
        <taxon>Dreissena</taxon>
    </lineage>
</organism>
<dbReference type="Proteomes" id="UP000828390">
    <property type="component" value="Unassembled WGS sequence"/>
</dbReference>
<evidence type="ECO:0000313" key="2">
    <source>
        <dbReference type="Proteomes" id="UP000828390"/>
    </source>
</evidence>
<reference evidence="1" key="1">
    <citation type="journal article" date="2019" name="bioRxiv">
        <title>The Genome of the Zebra Mussel, Dreissena polymorpha: A Resource for Invasive Species Research.</title>
        <authorList>
            <person name="McCartney M.A."/>
            <person name="Auch B."/>
            <person name="Kono T."/>
            <person name="Mallez S."/>
            <person name="Zhang Y."/>
            <person name="Obille A."/>
            <person name="Becker A."/>
            <person name="Abrahante J.E."/>
            <person name="Garbe J."/>
            <person name="Badalamenti J.P."/>
            <person name="Herman A."/>
            <person name="Mangelson H."/>
            <person name="Liachko I."/>
            <person name="Sullivan S."/>
            <person name="Sone E.D."/>
            <person name="Koren S."/>
            <person name="Silverstein K.A.T."/>
            <person name="Beckman K.B."/>
            <person name="Gohl D.M."/>
        </authorList>
    </citation>
    <scope>NUCLEOTIDE SEQUENCE</scope>
    <source>
        <strain evidence="1">Duluth1</strain>
        <tissue evidence="1">Whole animal</tissue>
    </source>
</reference>
<reference evidence="1" key="2">
    <citation type="submission" date="2020-11" db="EMBL/GenBank/DDBJ databases">
        <authorList>
            <person name="McCartney M.A."/>
            <person name="Auch B."/>
            <person name="Kono T."/>
            <person name="Mallez S."/>
            <person name="Becker A."/>
            <person name="Gohl D.M."/>
            <person name="Silverstein K.A.T."/>
            <person name="Koren S."/>
            <person name="Bechman K.B."/>
            <person name="Herman A."/>
            <person name="Abrahante J.E."/>
            <person name="Garbe J."/>
        </authorList>
    </citation>
    <scope>NUCLEOTIDE SEQUENCE</scope>
    <source>
        <strain evidence="1">Duluth1</strain>
        <tissue evidence="1">Whole animal</tissue>
    </source>
</reference>
<dbReference type="AlphaFoldDB" id="A0A9D4MJ50"/>
<protein>
    <submittedName>
        <fullName evidence="1">Uncharacterized protein</fullName>
    </submittedName>
</protein>
<name>A0A9D4MJ50_DREPO</name>
<comment type="caution">
    <text evidence="1">The sequence shown here is derived from an EMBL/GenBank/DDBJ whole genome shotgun (WGS) entry which is preliminary data.</text>
</comment>
<keyword evidence="2" id="KW-1185">Reference proteome</keyword>
<accession>A0A9D4MJ50</accession>
<proteinExistence type="predicted"/>
<gene>
    <name evidence="1" type="ORF">DPMN_000946</name>
</gene>
<evidence type="ECO:0000313" key="1">
    <source>
        <dbReference type="EMBL" id="KAH3877090.1"/>
    </source>
</evidence>
<sequence length="154" mass="17356">MMGTFVINSVISCTQDSSRLIFIRISLRHQTITIVQVFATTSQDEDETHGHEEGILIVKGDWKANVEQRMRPTIEVRDFRPGILQTDMDTGSVYFILSQQLPISSINKANTRTFNGAIIVGKFEAYNILDNNIDATTTTSMKSCCHRPKKFLGK</sequence>
<dbReference type="EMBL" id="JAIWYP010000001">
    <property type="protein sequence ID" value="KAH3877090.1"/>
    <property type="molecule type" value="Genomic_DNA"/>
</dbReference>